<organism evidence="1 2">
    <name type="scientific">Paraclostridium ghonii</name>
    <dbReference type="NCBI Taxonomy" id="29358"/>
    <lineage>
        <taxon>Bacteria</taxon>
        <taxon>Bacillati</taxon>
        <taxon>Bacillota</taxon>
        <taxon>Clostridia</taxon>
        <taxon>Peptostreptococcales</taxon>
        <taxon>Peptostreptococcaceae</taxon>
        <taxon>Paraclostridium</taxon>
    </lineage>
</organism>
<evidence type="ECO:0000313" key="2">
    <source>
        <dbReference type="Proteomes" id="UP001232584"/>
    </source>
</evidence>
<reference evidence="1 2" key="1">
    <citation type="submission" date="2023-07" db="EMBL/GenBank/DDBJ databases">
        <title>Genomic Encyclopedia of Type Strains, Phase IV (KMG-IV): sequencing the most valuable type-strain genomes for metagenomic binning, comparative biology and taxonomic classification.</title>
        <authorList>
            <person name="Goeker M."/>
        </authorList>
    </citation>
    <scope>NUCLEOTIDE SEQUENCE [LARGE SCALE GENOMIC DNA]</scope>
    <source>
        <strain evidence="1 2">DSM 15049</strain>
    </source>
</reference>
<protein>
    <submittedName>
        <fullName evidence="1">Uncharacterized protein</fullName>
    </submittedName>
</protein>
<keyword evidence="2" id="KW-1185">Reference proteome</keyword>
<dbReference type="EMBL" id="JAUSWG010000005">
    <property type="protein sequence ID" value="MDQ0556354.1"/>
    <property type="molecule type" value="Genomic_DNA"/>
</dbReference>
<name>A0ABU0N0G6_9FIRM</name>
<comment type="caution">
    <text evidence="1">The sequence shown here is derived from an EMBL/GenBank/DDBJ whole genome shotgun (WGS) entry which is preliminary data.</text>
</comment>
<proteinExistence type="predicted"/>
<gene>
    <name evidence="1" type="ORF">QOZ92_001468</name>
</gene>
<dbReference type="Pfam" id="PF17294">
    <property type="entry name" value="Lipoprotein_22"/>
    <property type="match status" value="1"/>
</dbReference>
<dbReference type="Gene3D" id="2.40.40.60">
    <property type="match status" value="1"/>
</dbReference>
<dbReference type="InterPro" id="IPR035253">
    <property type="entry name" value="Lipoprotein_22_bac"/>
</dbReference>
<accession>A0ABU0N0G6</accession>
<dbReference type="Proteomes" id="UP001232584">
    <property type="component" value="Unassembled WGS sequence"/>
</dbReference>
<sequence>MNKITKWTLGALAVMLVFAGGAKGVKEIRTYFKGEPWPFNSILVSGNIESIDKAKEIYKDNTKYTKNYKYKTVTKTEKSLDEKGKVLMENGKEVTYEIKYFVITKDTAKEMLKDGVIRQKKNEESLDTQVIKSIPNIDGDKSLFFGRPDTEIKFEVNGKKVPTVHGIDGWIGYYPLGGTTIVTEIITDDDTYKSINEEEKYMSLIRFKKGKMNVRNAKDKESVNQKLSNVKYIEIDYANVED</sequence>
<dbReference type="RefSeq" id="WP_307505375.1">
    <property type="nucleotide sequence ID" value="NZ_BAAACE010000021.1"/>
</dbReference>
<evidence type="ECO:0000313" key="1">
    <source>
        <dbReference type="EMBL" id="MDQ0556354.1"/>
    </source>
</evidence>